<proteinExistence type="predicted"/>
<feature type="signal peptide" evidence="1">
    <location>
        <begin position="1"/>
        <end position="21"/>
    </location>
</feature>
<sequence>MKRTMQWGALALLTIITPGLAAAGTVEKLKLGETKVLANYIGGDCNAPAPSFQAIKDYLPDSKLVTYSDGGVGPFESKRCGGTIEGRQVLATGVEAGTEIRTFQASRIGVKVY</sequence>
<dbReference type="Proteomes" id="UP000027725">
    <property type="component" value="Unassembled WGS sequence"/>
</dbReference>
<protein>
    <submittedName>
        <fullName evidence="2">Uncharacterized protein</fullName>
    </submittedName>
</protein>
<dbReference type="eggNOG" id="ENOG502ZYDR">
    <property type="taxonomic scope" value="Bacteria"/>
</dbReference>
<dbReference type="EMBL" id="JHEH01000017">
    <property type="protein sequence ID" value="KEP69182.1"/>
    <property type="molecule type" value="Genomic_DNA"/>
</dbReference>
<keyword evidence="1" id="KW-0732">Signal</keyword>
<evidence type="ECO:0000313" key="3">
    <source>
        <dbReference type="Proteomes" id="UP000027725"/>
    </source>
</evidence>
<feature type="chain" id="PRO_5001701413" evidence="1">
    <location>
        <begin position="22"/>
        <end position="113"/>
    </location>
</feature>
<accession>A0A074U3G6</accession>
<name>A0A074U3G6_9RHOB</name>
<dbReference type="AlphaFoldDB" id="A0A074U3G6"/>
<evidence type="ECO:0000256" key="1">
    <source>
        <dbReference type="SAM" id="SignalP"/>
    </source>
</evidence>
<evidence type="ECO:0000313" key="2">
    <source>
        <dbReference type="EMBL" id="KEP69182.1"/>
    </source>
</evidence>
<dbReference type="OrthoDB" id="8086190at2"/>
<reference evidence="2 3" key="1">
    <citation type="submission" date="2014-03" db="EMBL/GenBank/DDBJ databases">
        <title>The draft genome sequence of Thioclava dalianensis DLFJ1-1.</title>
        <authorList>
            <person name="Lai Q."/>
            <person name="Shao Z."/>
        </authorList>
    </citation>
    <scope>NUCLEOTIDE SEQUENCE [LARGE SCALE GENOMIC DNA]</scope>
    <source>
        <strain evidence="2 3">DLFJ1-1</strain>
    </source>
</reference>
<dbReference type="RefSeq" id="WP_051693554.1">
    <property type="nucleotide sequence ID" value="NZ_FOVB01000001.1"/>
</dbReference>
<organism evidence="2 3">
    <name type="scientific">Thioclava dalianensis</name>
    <dbReference type="NCBI Taxonomy" id="1185766"/>
    <lineage>
        <taxon>Bacteria</taxon>
        <taxon>Pseudomonadati</taxon>
        <taxon>Pseudomonadota</taxon>
        <taxon>Alphaproteobacteria</taxon>
        <taxon>Rhodobacterales</taxon>
        <taxon>Paracoccaceae</taxon>
        <taxon>Thioclava</taxon>
    </lineage>
</organism>
<keyword evidence="3" id="KW-1185">Reference proteome</keyword>
<comment type="caution">
    <text evidence="2">The sequence shown here is derived from an EMBL/GenBank/DDBJ whole genome shotgun (WGS) entry which is preliminary data.</text>
</comment>
<gene>
    <name evidence="2" type="ORF">DL1_05430</name>
</gene>